<reference evidence="2" key="1">
    <citation type="journal article" date="2020" name="Stud. Mycol.">
        <title>101 Dothideomycetes genomes: a test case for predicting lifestyles and emergence of pathogens.</title>
        <authorList>
            <person name="Haridas S."/>
            <person name="Albert R."/>
            <person name="Binder M."/>
            <person name="Bloem J."/>
            <person name="Labutti K."/>
            <person name="Salamov A."/>
            <person name="Andreopoulos B."/>
            <person name="Baker S."/>
            <person name="Barry K."/>
            <person name="Bills G."/>
            <person name="Bluhm B."/>
            <person name="Cannon C."/>
            <person name="Castanera R."/>
            <person name="Culley D."/>
            <person name="Daum C."/>
            <person name="Ezra D."/>
            <person name="Gonzalez J."/>
            <person name="Henrissat B."/>
            <person name="Kuo A."/>
            <person name="Liang C."/>
            <person name="Lipzen A."/>
            <person name="Lutzoni F."/>
            <person name="Magnuson J."/>
            <person name="Mondo S."/>
            <person name="Nolan M."/>
            <person name="Ohm R."/>
            <person name="Pangilinan J."/>
            <person name="Park H.-J."/>
            <person name="Ramirez L."/>
            <person name="Alfaro M."/>
            <person name="Sun H."/>
            <person name="Tritt A."/>
            <person name="Yoshinaga Y."/>
            <person name="Zwiers L.-H."/>
            <person name="Turgeon B."/>
            <person name="Goodwin S."/>
            <person name="Spatafora J."/>
            <person name="Crous P."/>
            <person name="Grigoriev I."/>
        </authorList>
    </citation>
    <scope>NUCLEOTIDE SEQUENCE</scope>
    <source>
        <strain evidence="2">CBS 109.77</strain>
    </source>
</reference>
<evidence type="ECO:0000313" key="3">
    <source>
        <dbReference type="Proteomes" id="UP000799757"/>
    </source>
</evidence>
<name>A0A6A6WU07_9PLEO</name>
<feature type="compositionally biased region" description="Pro residues" evidence="1">
    <location>
        <begin position="256"/>
        <end position="265"/>
    </location>
</feature>
<dbReference type="AlphaFoldDB" id="A0A6A6WU07"/>
<feature type="compositionally biased region" description="Low complexity" evidence="1">
    <location>
        <begin position="109"/>
        <end position="118"/>
    </location>
</feature>
<feature type="region of interest" description="Disordered" evidence="1">
    <location>
        <begin position="1"/>
        <end position="278"/>
    </location>
</feature>
<proteinExistence type="predicted"/>
<organism evidence="2 3">
    <name type="scientific">Melanomma pulvis-pyrius CBS 109.77</name>
    <dbReference type="NCBI Taxonomy" id="1314802"/>
    <lineage>
        <taxon>Eukaryota</taxon>
        <taxon>Fungi</taxon>
        <taxon>Dikarya</taxon>
        <taxon>Ascomycota</taxon>
        <taxon>Pezizomycotina</taxon>
        <taxon>Dothideomycetes</taxon>
        <taxon>Pleosporomycetidae</taxon>
        <taxon>Pleosporales</taxon>
        <taxon>Melanommataceae</taxon>
        <taxon>Melanomma</taxon>
    </lineage>
</organism>
<protein>
    <submittedName>
        <fullName evidence="2">Uncharacterized protein</fullName>
    </submittedName>
</protein>
<evidence type="ECO:0000256" key="1">
    <source>
        <dbReference type="SAM" id="MobiDB-lite"/>
    </source>
</evidence>
<feature type="compositionally biased region" description="Acidic residues" evidence="1">
    <location>
        <begin position="150"/>
        <end position="160"/>
    </location>
</feature>
<dbReference type="Proteomes" id="UP000799757">
    <property type="component" value="Unassembled WGS sequence"/>
</dbReference>
<evidence type="ECO:0000313" key="2">
    <source>
        <dbReference type="EMBL" id="KAF2787579.1"/>
    </source>
</evidence>
<sequence length="417" mass="44627">MPLHTPSPHRFLAPHPSSTPQPTKPKPQSSLRHGFTAQTPKPAFSALQSADAQKTAPSKRFVITPVRSVPGRAGATRGREDEAWTQAQTQQTPRAKLARKLERGESIEEGSQSSPSGSPRYRDPDGGIAGPIEQGSSMSAGHQDGKHEEDEGDDDDDEEMLFTPRARNANANKRRRLSPVPSHSLPAVSISTHAQAQPPRTPAPASNTYRFLAPTPRTPQLFSNSNPAPTTTTTTSTATTPAPASTRPHFILPPQHFSPPKPSNPLPETFSPSRKGQKYVPDGLASTLQSWIVEAANTGYAAQTRDTVIWGREKEDGVKMRVRVTDIRSGGRERGAEGEVECYPGGFVLASGDAETRTSSITGDAVAMRVMLAGQGGARGAGGVRVRVGNVLGIRAPMWDVEVGGETWIVGVDWVVL</sequence>
<gene>
    <name evidence="2" type="ORF">K505DRAFT_411351</name>
</gene>
<dbReference type="EMBL" id="MU002302">
    <property type="protein sequence ID" value="KAF2787579.1"/>
    <property type="molecule type" value="Genomic_DNA"/>
</dbReference>
<dbReference type="OrthoDB" id="5389296at2759"/>
<feature type="compositionally biased region" description="Polar residues" evidence="1">
    <location>
        <begin position="46"/>
        <end position="56"/>
    </location>
</feature>
<accession>A0A6A6WU07</accession>
<feature type="compositionally biased region" description="Low complexity" evidence="1">
    <location>
        <begin position="223"/>
        <end position="246"/>
    </location>
</feature>
<keyword evidence="3" id="KW-1185">Reference proteome</keyword>